<feature type="non-terminal residue" evidence="3">
    <location>
        <position position="135"/>
    </location>
</feature>
<keyword evidence="2" id="KW-1133">Transmembrane helix</keyword>
<feature type="region of interest" description="Disordered" evidence="1">
    <location>
        <begin position="34"/>
        <end position="57"/>
    </location>
</feature>
<feature type="compositionally biased region" description="Low complexity" evidence="1">
    <location>
        <begin position="46"/>
        <end position="57"/>
    </location>
</feature>
<evidence type="ECO:0000313" key="3">
    <source>
        <dbReference type="EMBL" id="GKT29123.1"/>
    </source>
</evidence>
<accession>A0ABQ5K9N4</accession>
<keyword evidence="4" id="KW-1185">Reference proteome</keyword>
<comment type="caution">
    <text evidence="3">The sequence shown here is derived from an EMBL/GenBank/DDBJ whole genome shotgun (WGS) entry which is preliminary data.</text>
</comment>
<gene>
    <name evidence="3" type="ORF">ADUPG1_005164</name>
</gene>
<evidence type="ECO:0000256" key="1">
    <source>
        <dbReference type="SAM" id="MobiDB-lite"/>
    </source>
</evidence>
<proteinExistence type="predicted"/>
<evidence type="ECO:0000313" key="4">
    <source>
        <dbReference type="Proteomes" id="UP001057375"/>
    </source>
</evidence>
<feature type="non-terminal residue" evidence="3">
    <location>
        <position position="1"/>
    </location>
</feature>
<keyword evidence="2" id="KW-0472">Membrane</keyword>
<dbReference type="Proteomes" id="UP001057375">
    <property type="component" value="Unassembled WGS sequence"/>
</dbReference>
<reference evidence="3" key="1">
    <citation type="submission" date="2022-03" db="EMBL/GenBank/DDBJ databases">
        <title>Draft genome sequence of Aduncisulcus paluster, a free-living microaerophilic Fornicata.</title>
        <authorList>
            <person name="Yuyama I."/>
            <person name="Kume K."/>
            <person name="Tamura T."/>
            <person name="Inagaki Y."/>
            <person name="Hashimoto T."/>
        </authorList>
    </citation>
    <scope>NUCLEOTIDE SEQUENCE</scope>
    <source>
        <strain evidence="3">NY0171</strain>
    </source>
</reference>
<keyword evidence="2" id="KW-0812">Transmembrane</keyword>
<organism evidence="3 4">
    <name type="scientific">Aduncisulcus paluster</name>
    <dbReference type="NCBI Taxonomy" id="2918883"/>
    <lineage>
        <taxon>Eukaryota</taxon>
        <taxon>Metamonada</taxon>
        <taxon>Carpediemonas-like organisms</taxon>
        <taxon>Aduncisulcus</taxon>
    </lineage>
</organism>
<evidence type="ECO:0000256" key="2">
    <source>
        <dbReference type="SAM" id="Phobius"/>
    </source>
</evidence>
<name>A0ABQ5K9N4_9EUKA</name>
<sequence length="135" mass="13909">AYKQQIDLEDDGQLRTLVAKLAAPLAAGGLAARGIQSGQPAESENAASTLPAPTPSAAASGIRQMRWAVVAAVAVLVIAGGTTAYFVIRRASNHCATTVAAAEEVAHLSLEFTGLAEQNLPALKERLSPEVYAQS</sequence>
<feature type="transmembrane region" description="Helical" evidence="2">
    <location>
        <begin position="67"/>
        <end position="88"/>
    </location>
</feature>
<dbReference type="EMBL" id="BQXS01008157">
    <property type="protein sequence ID" value="GKT29123.1"/>
    <property type="molecule type" value="Genomic_DNA"/>
</dbReference>
<protein>
    <submittedName>
        <fullName evidence="3">Uncharacterized protein</fullName>
    </submittedName>
</protein>